<sequence length="721" mass="81505">MADNKRPSSSNRQDVPANEVPSDAATTTTSNSQNAVSQEESPSRSPHGGSLQQQSDRPRSTPAVVLEEEQERDQLHEEEEGEGDNEDAVVIHRPRAVRTPRGSRDNRAQDQAGQAQNNFVLTWAISHYYYEHNHNVPRSGMYQDYLATCTARNIQPVNCATFGKLIRHIFPRITTRRLGVRGQSRYHYCGIRRRMDASPRLIPTDAPTTTSTSETSTSSSAPVILAAPSPRTRQQRRRAISTSSSPYPITTSSRRASSAIVPSVIQDTRSSPFALVNGPPRMTTASLSSYQQQQCSSQSPQWNRSYTSASSVAAIAFKYEDNEPIHLASFAPLQFSTLKDNTIAHEFSRAYQQHCQEILDYIRNNQIDELFAGIKSFYRMLPDRFRNAIRSTPDITEAVWRWDCSLYDTIISSVLPKVYTPTPFNILDRLRTYTGELLPCIEESLRGHYPETFVLKKLAVAQVFVSKFRRHLKLNFLANDVAAMIMDPPTVEIMQHDWAAIDFDNVIDQSYWLCECDPKQIKHILQFDVYNLLSTNADLDCWITWLKGIVHRFLRIPTHQRPHGVSDIGALLFDAYDGIHLWFFLSKANDPNDYTFYAKEFIFKWTYLTALLIKDLSASHASSEESFRIMQLFFDDLVLYLVEQKLSKMAFDWHSSQESAAASPPLPRFPATLSVKRSPSSISGNPFILSSGSNENTGVIARLAEPPTDANDKPAFEAEIV</sequence>
<dbReference type="PANTHER" id="PTHR12619">
    <property type="entry name" value="RFX TRANSCRIPTION FACTOR FAMILY"/>
    <property type="match status" value="1"/>
</dbReference>
<feature type="compositionally biased region" description="Low complexity" evidence="2">
    <location>
        <begin position="208"/>
        <end position="220"/>
    </location>
</feature>
<comment type="caution">
    <text evidence="4">The sequence shown here is derived from an EMBL/GenBank/DDBJ whole genome shotgun (WGS) entry which is preliminary data.</text>
</comment>
<dbReference type="VEuPathDB" id="FungiDB:LCOR_03633.1"/>
<dbReference type="Gene3D" id="1.10.10.10">
    <property type="entry name" value="Winged helix-like DNA-binding domain superfamily/Winged helix DNA-binding domain"/>
    <property type="match status" value="1"/>
</dbReference>
<accession>A0A068RQY0</accession>
<dbReference type="Proteomes" id="UP000027586">
    <property type="component" value="Unassembled WGS sequence"/>
</dbReference>
<keyword evidence="1" id="KW-0238">DNA-binding</keyword>
<evidence type="ECO:0000256" key="2">
    <source>
        <dbReference type="SAM" id="MobiDB-lite"/>
    </source>
</evidence>
<feature type="compositionally biased region" description="Low complexity" evidence="2">
    <location>
        <begin position="24"/>
        <end position="38"/>
    </location>
</feature>
<dbReference type="AlphaFoldDB" id="A0A068RQY0"/>
<dbReference type="InterPro" id="IPR039779">
    <property type="entry name" value="RFX-like"/>
</dbReference>
<proteinExistence type="predicted"/>
<dbReference type="Pfam" id="PF25340">
    <property type="entry name" value="BCD_RFX"/>
    <property type="match status" value="2"/>
</dbReference>
<dbReference type="PANTHER" id="PTHR12619:SF5">
    <property type="entry name" value="TRANSCRIPTION FACTOR RFX4"/>
    <property type="match status" value="1"/>
</dbReference>
<feature type="region of interest" description="Disordered" evidence="2">
    <location>
        <begin position="199"/>
        <end position="253"/>
    </location>
</feature>
<dbReference type="Pfam" id="PF02257">
    <property type="entry name" value="RFX_DNA_binding"/>
    <property type="match status" value="1"/>
</dbReference>
<dbReference type="GO" id="GO:0000981">
    <property type="term" value="F:DNA-binding transcription factor activity, RNA polymerase II-specific"/>
    <property type="evidence" value="ECO:0007669"/>
    <property type="project" value="TreeGrafter"/>
</dbReference>
<evidence type="ECO:0000256" key="1">
    <source>
        <dbReference type="ARBA" id="ARBA00023125"/>
    </source>
</evidence>
<feature type="compositionally biased region" description="Low complexity" evidence="2">
    <location>
        <begin position="240"/>
        <end position="253"/>
    </location>
</feature>
<evidence type="ECO:0000259" key="3">
    <source>
        <dbReference type="PROSITE" id="PS51526"/>
    </source>
</evidence>
<dbReference type="GO" id="GO:0000978">
    <property type="term" value="F:RNA polymerase II cis-regulatory region sequence-specific DNA binding"/>
    <property type="evidence" value="ECO:0007669"/>
    <property type="project" value="TreeGrafter"/>
</dbReference>
<dbReference type="STRING" id="1263082.A0A068RQY0"/>
<protein>
    <submittedName>
        <fullName evidence="4">Transcription factor rfx3</fullName>
    </submittedName>
</protein>
<reference evidence="4" key="1">
    <citation type="submission" date="2013-08" db="EMBL/GenBank/DDBJ databases">
        <title>Gene expansion shapes genome architecture in the human pathogen Lichtheimia corymbifera: an evolutionary genomics analysis in the ancient terrestrial Mucorales (Mucoromycotina).</title>
        <authorList>
            <person name="Schwartze V.U."/>
            <person name="Winter S."/>
            <person name="Shelest E."/>
            <person name="Marcet-Houben M."/>
            <person name="Horn F."/>
            <person name="Wehner S."/>
            <person name="Hoffmann K."/>
            <person name="Riege K."/>
            <person name="Sammeth M."/>
            <person name="Nowrousian M."/>
            <person name="Valiante V."/>
            <person name="Linde J."/>
            <person name="Jacobsen I.D."/>
            <person name="Marz M."/>
            <person name="Brakhage A.A."/>
            <person name="Gabaldon T."/>
            <person name="Bocker S."/>
            <person name="Voigt K."/>
        </authorList>
    </citation>
    <scope>NUCLEOTIDE SEQUENCE [LARGE SCALE GENOMIC DNA]</scope>
    <source>
        <strain evidence="4">FSU 9682</strain>
    </source>
</reference>
<evidence type="ECO:0000313" key="4">
    <source>
        <dbReference type="EMBL" id="CDH52110.1"/>
    </source>
</evidence>
<feature type="compositionally biased region" description="Acidic residues" evidence="2">
    <location>
        <begin position="66"/>
        <end position="87"/>
    </location>
</feature>
<dbReference type="OrthoDB" id="10056949at2759"/>
<organism evidence="4 5">
    <name type="scientific">Lichtheimia corymbifera JMRC:FSU:9682</name>
    <dbReference type="NCBI Taxonomy" id="1263082"/>
    <lineage>
        <taxon>Eukaryota</taxon>
        <taxon>Fungi</taxon>
        <taxon>Fungi incertae sedis</taxon>
        <taxon>Mucoromycota</taxon>
        <taxon>Mucoromycotina</taxon>
        <taxon>Mucoromycetes</taxon>
        <taxon>Mucorales</taxon>
        <taxon>Lichtheimiaceae</taxon>
        <taxon>Lichtheimia</taxon>
    </lineage>
</organism>
<dbReference type="InterPro" id="IPR003150">
    <property type="entry name" value="DNA-bd_RFX"/>
</dbReference>
<dbReference type="InterPro" id="IPR036388">
    <property type="entry name" value="WH-like_DNA-bd_sf"/>
</dbReference>
<dbReference type="InterPro" id="IPR057321">
    <property type="entry name" value="RFX1-4/6/8-like_BCD"/>
</dbReference>
<dbReference type="SUPFAM" id="SSF46785">
    <property type="entry name" value="Winged helix' DNA-binding domain"/>
    <property type="match status" value="1"/>
</dbReference>
<feature type="domain" description="RFX-type winged-helix" evidence="3">
    <location>
        <begin position="120"/>
        <end position="195"/>
    </location>
</feature>
<evidence type="ECO:0000313" key="5">
    <source>
        <dbReference type="Proteomes" id="UP000027586"/>
    </source>
</evidence>
<gene>
    <name evidence="4" type="ORF">LCOR_03633.1</name>
</gene>
<feature type="compositionally biased region" description="Polar residues" evidence="2">
    <location>
        <begin position="39"/>
        <end position="55"/>
    </location>
</feature>
<dbReference type="EMBL" id="CBTN010000012">
    <property type="protein sequence ID" value="CDH52110.1"/>
    <property type="molecule type" value="Genomic_DNA"/>
</dbReference>
<dbReference type="PROSITE" id="PS51526">
    <property type="entry name" value="RFX_DBD"/>
    <property type="match status" value="1"/>
</dbReference>
<dbReference type="FunFam" id="1.10.10.10:FF:000422">
    <property type="entry name" value="DNA-binding protein RFX7"/>
    <property type="match status" value="1"/>
</dbReference>
<dbReference type="InterPro" id="IPR036390">
    <property type="entry name" value="WH_DNA-bd_sf"/>
</dbReference>
<feature type="region of interest" description="Disordered" evidence="2">
    <location>
        <begin position="1"/>
        <end position="113"/>
    </location>
</feature>
<keyword evidence="5" id="KW-1185">Reference proteome</keyword>
<name>A0A068RQY0_9FUNG</name>